<dbReference type="EMBL" id="CP036318">
    <property type="protein sequence ID" value="QDV55160.1"/>
    <property type="molecule type" value="Genomic_DNA"/>
</dbReference>
<protein>
    <recommendedName>
        <fullName evidence="3">HEAT repeat protein</fullName>
    </recommendedName>
</protein>
<name>A0A518IQ11_9BACT</name>
<evidence type="ECO:0000313" key="2">
    <source>
        <dbReference type="Proteomes" id="UP000316770"/>
    </source>
</evidence>
<evidence type="ECO:0000313" key="1">
    <source>
        <dbReference type="EMBL" id="QDV55160.1"/>
    </source>
</evidence>
<gene>
    <name evidence="1" type="ORF">Mal33_11290</name>
</gene>
<keyword evidence="2" id="KW-1185">Reference proteome</keyword>
<dbReference type="Proteomes" id="UP000316770">
    <property type="component" value="Chromosome"/>
</dbReference>
<dbReference type="AlphaFoldDB" id="A0A518IQ11"/>
<organism evidence="1 2">
    <name type="scientific">Rosistilla oblonga</name>
    <dbReference type="NCBI Taxonomy" id="2527990"/>
    <lineage>
        <taxon>Bacteria</taxon>
        <taxon>Pseudomonadati</taxon>
        <taxon>Planctomycetota</taxon>
        <taxon>Planctomycetia</taxon>
        <taxon>Pirellulales</taxon>
        <taxon>Pirellulaceae</taxon>
        <taxon>Rosistilla</taxon>
    </lineage>
</organism>
<proteinExistence type="predicted"/>
<sequence>MPERKSVTAAELMAELEADPEWVARREAKERESEEHRKVCAADQLGLVREIRDAGYDVDSVWDLVNNSPHPVLERRFLGEYPDAYPILVQHLSVPHRKEIREGLIRALTVKDGGPEVESTLLECFYAETDEKMRWVIANALRTAMPYHRRKKHPEIKAALNP</sequence>
<dbReference type="RefSeq" id="WP_145282927.1">
    <property type="nucleotide sequence ID" value="NZ_CP036318.1"/>
</dbReference>
<evidence type="ECO:0008006" key="3">
    <source>
        <dbReference type="Google" id="ProtNLM"/>
    </source>
</evidence>
<accession>A0A518IQ11</accession>
<reference evidence="1 2" key="1">
    <citation type="submission" date="2019-02" db="EMBL/GenBank/DDBJ databases">
        <title>Deep-cultivation of Planctomycetes and their phenomic and genomic characterization uncovers novel biology.</title>
        <authorList>
            <person name="Wiegand S."/>
            <person name="Jogler M."/>
            <person name="Boedeker C."/>
            <person name="Pinto D."/>
            <person name="Vollmers J."/>
            <person name="Rivas-Marin E."/>
            <person name="Kohn T."/>
            <person name="Peeters S.H."/>
            <person name="Heuer A."/>
            <person name="Rast P."/>
            <person name="Oberbeckmann S."/>
            <person name="Bunk B."/>
            <person name="Jeske O."/>
            <person name="Meyerdierks A."/>
            <person name="Storesund J.E."/>
            <person name="Kallscheuer N."/>
            <person name="Luecker S."/>
            <person name="Lage O.M."/>
            <person name="Pohl T."/>
            <person name="Merkel B.J."/>
            <person name="Hornburger P."/>
            <person name="Mueller R.-W."/>
            <person name="Bruemmer F."/>
            <person name="Labrenz M."/>
            <person name="Spormann A.M."/>
            <person name="Op den Camp H."/>
            <person name="Overmann J."/>
            <person name="Amann R."/>
            <person name="Jetten M.S.M."/>
            <person name="Mascher T."/>
            <person name="Medema M.H."/>
            <person name="Devos D.P."/>
            <person name="Kaster A.-K."/>
            <person name="Ovreas L."/>
            <person name="Rohde M."/>
            <person name="Galperin M.Y."/>
            <person name="Jogler C."/>
        </authorList>
    </citation>
    <scope>NUCLEOTIDE SEQUENCE [LARGE SCALE GENOMIC DNA]</scope>
    <source>
        <strain evidence="1 2">Mal33</strain>
    </source>
</reference>